<dbReference type="Pfam" id="PF20092">
    <property type="entry name" value="DUF6483"/>
    <property type="match status" value="1"/>
</dbReference>
<dbReference type="EMBL" id="JACSQB010000078">
    <property type="protein sequence ID" value="MBD8047475.1"/>
    <property type="molecule type" value="Genomic_DNA"/>
</dbReference>
<sequence length="117" mass="13660">MNNDYILRLAEDLGKFAAKALLHKEQEEYENINLDSLSSEEILNILLKKLIREGKYNEAENILFEELNKNPSDDLVNIGKKFYNVLLSKNDEELIRGNFSRQEVLQGLKDMKKIMKN</sequence>
<reference evidence="1 2" key="1">
    <citation type="submission" date="2020-08" db="EMBL/GenBank/DDBJ databases">
        <title>A Genomic Blueprint of the Chicken Gut Microbiome.</title>
        <authorList>
            <person name="Gilroy R."/>
            <person name="Ravi A."/>
            <person name="Getino M."/>
            <person name="Pursley I."/>
            <person name="Horton D.L."/>
            <person name="Alikhan N.-F."/>
            <person name="Baker D."/>
            <person name="Gharbi K."/>
            <person name="Hall N."/>
            <person name="Watson M."/>
            <person name="Adriaenssens E.M."/>
            <person name="Foster-Nyarko E."/>
            <person name="Jarju S."/>
            <person name="Secka A."/>
            <person name="Antonio M."/>
            <person name="Oren A."/>
            <person name="Chaudhuri R."/>
            <person name="La Ragione R.M."/>
            <person name="Hildebrand F."/>
            <person name="Pallen M.J."/>
        </authorList>
    </citation>
    <scope>NUCLEOTIDE SEQUENCE [LARGE SCALE GENOMIC DNA]</scope>
    <source>
        <strain evidence="1 2">N37</strain>
    </source>
</reference>
<dbReference type="RefSeq" id="WP_191740443.1">
    <property type="nucleotide sequence ID" value="NZ_JACSQB010000078.1"/>
</dbReference>
<organism evidence="1 2">
    <name type="scientific">Clostridium faecium</name>
    <dbReference type="NCBI Taxonomy" id="2762223"/>
    <lineage>
        <taxon>Bacteria</taxon>
        <taxon>Bacillati</taxon>
        <taxon>Bacillota</taxon>
        <taxon>Clostridia</taxon>
        <taxon>Eubacteriales</taxon>
        <taxon>Clostridiaceae</taxon>
        <taxon>Clostridium</taxon>
    </lineage>
</organism>
<evidence type="ECO:0000313" key="1">
    <source>
        <dbReference type="EMBL" id="MBD8047475.1"/>
    </source>
</evidence>
<dbReference type="Proteomes" id="UP000627166">
    <property type="component" value="Unassembled WGS sequence"/>
</dbReference>
<evidence type="ECO:0008006" key="3">
    <source>
        <dbReference type="Google" id="ProtNLM"/>
    </source>
</evidence>
<proteinExistence type="predicted"/>
<evidence type="ECO:0000313" key="2">
    <source>
        <dbReference type="Proteomes" id="UP000627166"/>
    </source>
</evidence>
<name>A0ABR8YT89_9CLOT</name>
<keyword evidence="2" id="KW-1185">Reference proteome</keyword>
<protein>
    <recommendedName>
        <fullName evidence="3">Tetratricopeptide repeat protein</fullName>
    </recommendedName>
</protein>
<dbReference type="InterPro" id="IPR045507">
    <property type="entry name" value="DUF6483"/>
</dbReference>
<comment type="caution">
    <text evidence="1">The sequence shown here is derived from an EMBL/GenBank/DDBJ whole genome shotgun (WGS) entry which is preliminary data.</text>
</comment>
<gene>
    <name evidence="1" type="ORF">H9637_10565</name>
</gene>
<accession>A0ABR8YT89</accession>